<evidence type="ECO:0000256" key="5">
    <source>
        <dbReference type="ARBA" id="ARBA00023316"/>
    </source>
</evidence>
<dbReference type="GO" id="GO:0016740">
    <property type="term" value="F:transferase activity"/>
    <property type="evidence" value="ECO:0007669"/>
    <property type="project" value="UniProtKB-KW"/>
</dbReference>
<comment type="pathway">
    <text evidence="1 6">Cell wall biogenesis; peptidoglycan biosynthesis.</text>
</comment>
<protein>
    <submittedName>
        <fullName evidence="9">L,D-transpeptidase</fullName>
    </submittedName>
</protein>
<comment type="caution">
    <text evidence="9">The sequence shown here is derived from an EMBL/GenBank/DDBJ whole genome shotgun (WGS) entry which is preliminary data.</text>
</comment>
<dbReference type="PROSITE" id="PS52029">
    <property type="entry name" value="LD_TPASE"/>
    <property type="match status" value="1"/>
</dbReference>
<keyword evidence="3 6" id="KW-0133">Cell shape</keyword>
<keyword evidence="10" id="KW-1185">Reference proteome</keyword>
<evidence type="ECO:0000256" key="1">
    <source>
        <dbReference type="ARBA" id="ARBA00004752"/>
    </source>
</evidence>
<dbReference type="GO" id="GO:0071555">
    <property type="term" value="P:cell wall organization"/>
    <property type="evidence" value="ECO:0007669"/>
    <property type="project" value="UniProtKB-UniRule"/>
</dbReference>
<feature type="active site" description="Nucleophile" evidence="6">
    <location>
        <position position="217"/>
    </location>
</feature>
<gene>
    <name evidence="9" type="ORF">L1O03_01915</name>
</gene>
<dbReference type="Gene3D" id="2.40.440.10">
    <property type="entry name" value="L,D-transpeptidase catalytic domain-like"/>
    <property type="match status" value="1"/>
</dbReference>
<dbReference type="EMBL" id="JAKGSI010000001">
    <property type="protein sequence ID" value="MCF4005932.1"/>
    <property type="molecule type" value="Genomic_DNA"/>
</dbReference>
<dbReference type="InterPro" id="IPR005490">
    <property type="entry name" value="LD_TPept_cat_dom"/>
</dbReference>
<keyword evidence="2" id="KW-0808">Transferase</keyword>
<dbReference type="RefSeq" id="WP_236117720.1">
    <property type="nucleotide sequence ID" value="NZ_JAKGSI010000001.1"/>
</dbReference>
<organism evidence="9 10">
    <name type="scientific">Corynebacterium uropygiale</name>
    <dbReference type="NCBI Taxonomy" id="1775911"/>
    <lineage>
        <taxon>Bacteria</taxon>
        <taxon>Bacillati</taxon>
        <taxon>Actinomycetota</taxon>
        <taxon>Actinomycetes</taxon>
        <taxon>Mycobacteriales</taxon>
        <taxon>Corynebacteriaceae</taxon>
        <taxon>Corynebacterium</taxon>
    </lineage>
</organism>
<feature type="signal peptide" evidence="7">
    <location>
        <begin position="1"/>
        <end position="39"/>
    </location>
</feature>
<evidence type="ECO:0000256" key="3">
    <source>
        <dbReference type="ARBA" id="ARBA00022960"/>
    </source>
</evidence>
<dbReference type="GO" id="GO:0018104">
    <property type="term" value="P:peptidoglycan-protein cross-linking"/>
    <property type="evidence" value="ECO:0007669"/>
    <property type="project" value="TreeGrafter"/>
</dbReference>
<dbReference type="PANTHER" id="PTHR30582:SF33">
    <property type="entry name" value="EXPORTED PROTEIN"/>
    <property type="match status" value="1"/>
</dbReference>
<name>A0A9X1U6Q5_9CORY</name>
<evidence type="ECO:0000256" key="4">
    <source>
        <dbReference type="ARBA" id="ARBA00022984"/>
    </source>
</evidence>
<feature type="domain" description="L,D-TPase catalytic" evidence="8">
    <location>
        <begin position="133"/>
        <end position="241"/>
    </location>
</feature>
<dbReference type="InterPro" id="IPR050979">
    <property type="entry name" value="LD-transpeptidase"/>
</dbReference>
<dbReference type="GO" id="GO:0005576">
    <property type="term" value="C:extracellular region"/>
    <property type="evidence" value="ECO:0007669"/>
    <property type="project" value="TreeGrafter"/>
</dbReference>
<evidence type="ECO:0000256" key="7">
    <source>
        <dbReference type="SAM" id="SignalP"/>
    </source>
</evidence>
<dbReference type="SUPFAM" id="SSF141523">
    <property type="entry name" value="L,D-transpeptidase catalytic domain-like"/>
    <property type="match status" value="1"/>
</dbReference>
<feature type="active site" description="Proton donor/acceptor" evidence="6">
    <location>
        <position position="206"/>
    </location>
</feature>
<feature type="chain" id="PRO_5040999080" evidence="7">
    <location>
        <begin position="40"/>
        <end position="241"/>
    </location>
</feature>
<keyword evidence="4 6" id="KW-0573">Peptidoglycan synthesis</keyword>
<evidence type="ECO:0000313" key="9">
    <source>
        <dbReference type="EMBL" id="MCF4005932.1"/>
    </source>
</evidence>
<evidence type="ECO:0000256" key="6">
    <source>
        <dbReference type="PROSITE-ProRule" id="PRU01373"/>
    </source>
</evidence>
<dbReference type="CDD" id="cd16913">
    <property type="entry name" value="YkuD_like"/>
    <property type="match status" value="1"/>
</dbReference>
<sequence length="241" mass="25541">MSYKPRHAKPSRTKQRVSLVASSGAVAASIALAPGQAHAAEAPNLSSTVPALPSPQDIARQLDQQSRDWVWANRNALQQQAGNLPPGSSDQARQAIDGAVNSIYPGLIEERSGAAAQPAPAPAAPNNPCPADAKACVDLGAQQSWLQEDGTIVYGKVPISSGRAGSETPKGYHTVTRKVRDEISYEFNNAPMPYSVYFTAGGVAFHQDDVNVPSAGCVHLNHQDAVHYFDTLNVGDVVYVF</sequence>
<accession>A0A9X1U6Q5</accession>
<dbReference type="Pfam" id="PF03734">
    <property type="entry name" value="YkuD"/>
    <property type="match status" value="1"/>
</dbReference>
<dbReference type="PANTHER" id="PTHR30582">
    <property type="entry name" value="L,D-TRANSPEPTIDASE"/>
    <property type="match status" value="1"/>
</dbReference>
<dbReference type="InterPro" id="IPR038063">
    <property type="entry name" value="Transpep_catalytic_dom"/>
</dbReference>
<evidence type="ECO:0000256" key="2">
    <source>
        <dbReference type="ARBA" id="ARBA00022679"/>
    </source>
</evidence>
<dbReference type="Proteomes" id="UP001139336">
    <property type="component" value="Unassembled WGS sequence"/>
</dbReference>
<dbReference type="GO" id="GO:0008360">
    <property type="term" value="P:regulation of cell shape"/>
    <property type="evidence" value="ECO:0007669"/>
    <property type="project" value="UniProtKB-UniRule"/>
</dbReference>
<keyword evidence="5 6" id="KW-0961">Cell wall biogenesis/degradation</keyword>
<evidence type="ECO:0000259" key="8">
    <source>
        <dbReference type="PROSITE" id="PS52029"/>
    </source>
</evidence>
<dbReference type="AlphaFoldDB" id="A0A9X1U6Q5"/>
<reference evidence="9" key="1">
    <citation type="submission" date="2022-01" db="EMBL/GenBank/DDBJ databases">
        <title>Corynebacterium sp. nov isolated from isolated from the feces of the greater white-fronted geese (Anser albifrons) at Poyang Lake, PR China.</title>
        <authorList>
            <person name="Liu Q."/>
        </authorList>
    </citation>
    <scope>NUCLEOTIDE SEQUENCE</scope>
    <source>
        <strain evidence="9">JCM 32435</strain>
    </source>
</reference>
<proteinExistence type="predicted"/>
<dbReference type="GO" id="GO:0071972">
    <property type="term" value="F:peptidoglycan L,D-transpeptidase activity"/>
    <property type="evidence" value="ECO:0007669"/>
    <property type="project" value="TreeGrafter"/>
</dbReference>
<evidence type="ECO:0000313" key="10">
    <source>
        <dbReference type="Proteomes" id="UP001139336"/>
    </source>
</evidence>
<keyword evidence="7" id="KW-0732">Signal</keyword>